<feature type="domain" description="Histidine kinase" evidence="5">
    <location>
        <begin position="158"/>
        <end position="365"/>
    </location>
</feature>
<dbReference type="Pfam" id="PF02518">
    <property type="entry name" value="HATPase_c"/>
    <property type="match status" value="1"/>
</dbReference>
<dbReference type="SUPFAM" id="SSF47384">
    <property type="entry name" value="Homodimeric domain of signal transducing histidine kinase"/>
    <property type="match status" value="1"/>
</dbReference>
<dbReference type="SMART" id="SM00387">
    <property type="entry name" value="HATPase_c"/>
    <property type="match status" value="1"/>
</dbReference>
<evidence type="ECO:0000256" key="1">
    <source>
        <dbReference type="ARBA" id="ARBA00000085"/>
    </source>
</evidence>
<dbReference type="Gene3D" id="3.30.565.10">
    <property type="entry name" value="Histidine kinase-like ATPase, C-terminal domain"/>
    <property type="match status" value="1"/>
</dbReference>
<gene>
    <name evidence="7" type="ORF">HH304_03420</name>
</gene>
<evidence type="ECO:0000259" key="6">
    <source>
        <dbReference type="PROSITE" id="PS50110"/>
    </source>
</evidence>
<dbReference type="PROSITE" id="PS50109">
    <property type="entry name" value="HIS_KIN"/>
    <property type="match status" value="1"/>
</dbReference>
<dbReference type="EMBL" id="JABBNU010000002">
    <property type="protein sequence ID" value="NMM47434.1"/>
    <property type="molecule type" value="Genomic_DNA"/>
</dbReference>
<reference evidence="7 8" key="1">
    <citation type="submission" date="2020-04" db="EMBL/GenBank/DDBJ databases">
        <title>Flammeovirgaceae bacterium KN852 isolated from deep sea.</title>
        <authorList>
            <person name="Zhang D.-C."/>
        </authorList>
    </citation>
    <scope>NUCLEOTIDE SEQUENCE [LARGE SCALE GENOMIC DNA]</scope>
    <source>
        <strain evidence="7 8">KN852</strain>
    </source>
</reference>
<dbReference type="RefSeq" id="WP_169678058.1">
    <property type="nucleotide sequence ID" value="NZ_JABBNU010000002.1"/>
</dbReference>
<feature type="domain" description="Response regulatory" evidence="6">
    <location>
        <begin position="4"/>
        <end position="118"/>
    </location>
</feature>
<protein>
    <recommendedName>
        <fullName evidence="2">histidine kinase</fullName>
        <ecNumber evidence="2">2.7.13.3</ecNumber>
    </recommendedName>
</protein>
<feature type="modified residue" description="4-aspartylphosphate" evidence="4">
    <location>
        <position position="53"/>
    </location>
</feature>
<dbReference type="PANTHER" id="PTHR43547:SF2">
    <property type="entry name" value="HYBRID SIGNAL TRANSDUCTION HISTIDINE KINASE C"/>
    <property type="match status" value="1"/>
</dbReference>
<dbReference type="InterPro" id="IPR005467">
    <property type="entry name" value="His_kinase_dom"/>
</dbReference>
<evidence type="ECO:0000259" key="5">
    <source>
        <dbReference type="PROSITE" id="PS50109"/>
    </source>
</evidence>
<dbReference type="PRINTS" id="PR00344">
    <property type="entry name" value="BCTRLSENSOR"/>
</dbReference>
<accession>A0A848IYY8</accession>
<dbReference type="AlphaFoldDB" id="A0A848IYY8"/>
<dbReference type="SMART" id="SM00448">
    <property type="entry name" value="REC"/>
    <property type="match status" value="1"/>
</dbReference>
<dbReference type="Pfam" id="PF00072">
    <property type="entry name" value="Response_reg"/>
    <property type="match status" value="1"/>
</dbReference>
<dbReference type="PANTHER" id="PTHR43547">
    <property type="entry name" value="TWO-COMPONENT HISTIDINE KINASE"/>
    <property type="match status" value="1"/>
</dbReference>
<dbReference type="InterPro" id="IPR001789">
    <property type="entry name" value="Sig_transdc_resp-reg_receiver"/>
</dbReference>
<proteinExistence type="predicted"/>
<keyword evidence="3 4" id="KW-0597">Phosphoprotein</keyword>
<dbReference type="InterPro" id="IPR036890">
    <property type="entry name" value="HATPase_C_sf"/>
</dbReference>
<dbReference type="CDD" id="cd17574">
    <property type="entry name" value="REC_OmpR"/>
    <property type="match status" value="1"/>
</dbReference>
<dbReference type="Gene3D" id="1.10.287.130">
    <property type="match status" value="1"/>
</dbReference>
<dbReference type="Gene3D" id="3.40.50.2300">
    <property type="match status" value="1"/>
</dbReference>
<dbReference type="InterPro" id="IPR004358">
    <property type="entry name" value="Sig_transdc_His_kin-like_C"/>
</dbReference>
<dbReference type="InterPro" id="IPR003594">
    <property type="entry name" value="HATPase_dom"/>
</dbReference>
<evidence type="ECO:0000256" key="4">
    <source>
        <dbReference type="PROSITE-ProRule" id="PRU00169"/>
    </source>
</evidence>
<dbReference type="PROSITE" id="PS50110">
    <property type="entry name" value="RESPONSE_REGULATORY"/>
    <property type="match status" value="1"/>
</dbReference>
<comment type="caution">
    <text evidence="7">The sequence shown here is derived from an EMBL/GenBank/DDBJ whole genome shotgun (WGS) entry which is preliminary data.</text>
</comment>
<dbReference type="SUPFAM" id="SSF52172">
    <property type="entry name" value="CheY-like"/>
    <property type="match status" value="1"/>
</dbReference>
<sequence length="384" mass="43843">MLHQILLVDDMRAIYTAISKTLSERGCEIDYCATGKEGIEVANKKQYDLIILDVHLPDISGIDICACLKRSEKYKLRPILLLTSDARKLEIGLKAGASDYILKPFNEVELIARIFTQLNISKEHLKSVTANKELTKSLSKEKIRFKDAQTELHRYFYQTAHRLRSPLTTMEGLLKLLEMEYPDVASNEYVILIKENLRKLYYVNQQVAHIGELKSHELSKVTFKLAVCMDNFICEYYKRSDFEINIEENLVLNTDPFIFKQALKPLIDNAVFYSKSVNYSGRVLIGAEFEQGNCFLIIYDNGPGISKTHLNRIFDLFFVGSPDSLGNGLGLFISKLALERIGAAITLESEEKKYTKVKINITSLVSSQFVNLNVSKSINQKEWR</sequence>
<organism evidence="7 8">
    <name type="scientific">Marinigracilibium pacificum</name>
    <dbReference type="NCBI Taxonomy" id="2729599"/>
    <lineage>
        <taxon>Bacteria</taxon>
        <taxon>Pseudomonadati</taxon>
        <taxon>Bacteroidota</taxon>
        <taxon>Cytophagia</taxon>
        <taxon>Cytophagales</taxon>
        <taxon>Flammeovirgaceae</taxon>
        <taxon>Marinigracilibium</taxon>
    </lineage>
</organism>
<comment type="catalytic activity">
    <reaction evidence="1">
        <text>ATP + protein L-histidine = ADP + protein N-phospho-L-histidine.</text>
        <dbReference type="EC" id="2.7.13.3"/>
    </reaction>
</comment>
<keyword evidence="8" id="KW-1185">Reference proteome</keyword>
<name>A0A848IYY8_9BACT</name>
<dbReference type="Proteomes" id="UP000559010">
    <property type="component" value="Unassembled WGS sequence"/>
</dbReference>
<dbReference type="InterPro" id="IPR011006">
    <property type="entry name" value="CheY-like_superfamily"/>
</dbReference>
<dbReference type="EC" id="2.7.13.3" evidence="2"/>
<evidence type="ECO:0000256" key="2">
    <source>
        <dbReference type="ARBA" id="ARBA00012438"/>
    </source>
</evidence>
<evidence type="ECO:0000256" key="3">
    <source>
        <dbReference type="ARBA" id="ARBA00022553"/>
    </source>
</evidence>
<dbReference type="InterPro" id="IPR036097">
    <property type="entry name" value="HisK_dim/P_sf"/>
</dbReference>
<dbReference type="GO" id="GO:0000155">
    <property type="term" value="F:phosphorelay sensor kinase activity"/>
    <property type="evidence" value="ECO:0007669"/>
    <property type="project" value="InterPro"/>
</dbReference>
<dbReference type="SUPFAM" id="SSF55874">
    <property type="entry name" value="ATPase domain of HSP90 chaperone/DNA topoisomerase II/histidine kinase"/>
    <property type="match status" value="1"/>
</dbReference>
<evidence type="ECO:0000313" key="7">
    <source>
        <dbReference type="EMBL" id="NMM47434.1"/>
    </source>
</evidence>
<evidence type="ECO:0000313" key="8">
    <source>
        <dbReference type="Proteomes" id="UP000559010"/>
    </source>
</evidence>